<dbReference type="Proteomes" id="UP000565711">
    <property type="component" value="Unassembled WGS sequence"/>
</dbReference>
<dbReference type="RefSeq" id="WP_067881701.1">
    <property type="nucleotide sequence ID" value="NZ_JAAXOP010000030.1"/>
</dbReference>
<keyword evidence="2" id="KW-1185">Reference proteome</keyword>
<dbReference type="EMBL" id="JAAXOP010000030">
    <property type="protein sequence ID" value="NKY54439.1"/>
    <property type="molecule type" value="Genomic_DNA"/>
</dbReference>
<name>A0A846YCB3_9NOCA</name>
<evidence type="ECO:0000313" key="2">
    <source>
        <dbReference type="Proteomes" id="UP000565711"/>
    </source>
</evidence>
<accession>A0A846YCB3</accession>
<organism evidence="1 2">
    <name type="scientific">Nocardia vermiculata</name>
    <dbReference type="NCBI Taxonomy" id="257274"/>
    <lineage>
        <taxon>Bacteria</taxon>
        <taxon>Bacillati</taxon>
        <taxon>Actinomycetota</taxon>
        <taxon>Actinomycetes</taxon>
        <taxon>Mycobacteriales</taxon>
        <taxon>Nocardiaceae</taxon>
        <taxon>Nocardia</taxon>
    </lineage>
</organism>
<reference evidence="1 2" key="1">
    <citation type="submission" date="2020-04" db="EMBL/GenBank/DDBJ databases">
        <title>MicrobeNet Type strains.</title>
        <authorList>
            <person name="Nicholson A.C."/>
        </authorList>
    </citation>
    <scope>NUCLEOTIDE SEQUENCE [LARGE SCALE GENOMIC DNA]</scope>
    <source>
        <strain evidence="1 2">JCM 12354</strain>
    </source>
</reference>
<comment type="caution">
    <text evidence="1">The sequence shown here is derived from an EMBL/GenBank/DDBJ whole genome shotgun (WGS) entry which is preliminary data.</text>
</comment>
<dbReference type="AlphaFoldDB" id="A0A846YCB3"/>
<protein>
    <submittedName>
        <fullName evidence="1">Uncharacterized protein</fullName>
    </submittedName>
</protein>
<proteinExistence type="predicted"/>
<sequence>MTGDPLHVPLAELREAFDIVLNHIEAATKSSAVDLEEDYFWSIPPATQYDVYDSPADLTIGQLSESWQNIKDLLADPDHVVGYHLVWLADVLRAMGHRATG</sequence>
<evidence type="ECO:0000313" key="1">
    <source>
        <dbReference type="EMBL" id="NKY54439.1"/>
    </source>
</evidence>
<gene>
    <name evidence="1" type="ORF">HGA08_30100</name>
</gene>